<evidence type="ECO:0000313" key="4">
    <source>
        <dbReference type="Proteomes" id="UP001179952"/>
    </source>
</evidence>
<dbReference type="PANTHER" id="PTHR47931">
    <property type="entry name" value="OS01G0228400 PROTEIN"/>
    <property type="match status" value="1"/>
</dbReference>
<organism evidence="3 4">
    <name type="scientific">Acorus gramineus</name>
    <name type="common">Dwarf sweet flag</name>
    <dbReference type="NCBI Taxonomy" id="55184"/>
    <lineage>
        <taxon>Eukaryota</taxon>
        <taxon>Viridiplantae</taxon>
        <taxon>Streptophyta</taxon>
        <taxon>Embryophyta</taxon>
        <taxon>Tracheophyta</taxon>
        <taxon>Spermatophyta</taxon>
        <taxon>Magnoliopsida</taxon>
        <taxon>Liliopsida</taxon>
        <taxon>Acoraceae</taxon>
        <taxon>Acorus</taxon>
    </lineage>
</organism>
<dbReference type="InterPro" id="IPR011990">
    <property type="entry name" value="TPR-like_helical_dom_sf"/>
</dbReference>
<dbReference type="PROSITE" id="PS51375">
    <property type="entry name" value="PPR"/>
    <property type="match status" value="4"/>
</dbReference>
<proteinExistence type="predicted"/>
<comment type="caution">
    <text evidence="3">The sequence shown here is derived from an EMBL/GenBank/DDBJ whole genome shotgun (WGS) entry which is preliminary data.</text>
</comment>
<feature type="repeat" description="PPR" evidence="2">
    <location>
        <begin position="51"/>
        <end position="85"/>
    </location>
</feature>
<feature type="repeat" description="PPR" evidence="2">
    <location>
        <begin position="86"/>
        <end position="120"/>
    </location>
</feature>
<dbReference type="PANTHER" id="PTHR47931:SF2">
    <property type="entry name" value="OS01G0228400 PROTEIN"/>
    <property type="match status" value="1"/>
</dbReference>
<reference evidence="3" key="1">
    <citation type="journal article" date="2023" name="Nat. Commun.">
        <title>Diploid and tetraploid genomes of Acorus and the evolution of monocots.</title>
        <authorList>
            <person name="Ma L."/>
            <person name="Liu K.W."/>
            <person name="Li Z."/>
            <person name="Hsiao Y.Y."/>
            <person name="Qi Y."/>
            <person name="Fu T."/>
            <person name="Tang G.D."/>
            <person name="Zhang D."/>
            <person name="Sun W.H."/>
            <person name="Liu D.K."/>
            <person name="Li Y."/>
            <person name="Chen G.Z."/>
            <person name="Liu X.D."/>
            <person name="Liao X.Y."/>
            <person name="Jiang Y.T."/>
            <person name="Yu X."/>
            <person name="Hao Y."/>
            <person name="Huang J."/>
            <person name="Zhao X.W."/>
            <person name="Ke S."/>
            <person name="Chen Y.Y."/>
            <person name="Wu W.L."/>
            <person name="Hsu J.L."/>
            <person name="Lin Y.F."/>
            <person name="Huang M.D."/>
            <person name="Li C.Y."/>
            <person name="Huang L."/>
            <person name="Wang Z.W."/>
            <person name="Zhao X."/>
            <person name="Zhong W.Y."/>
            <person name="Peng D.H."/>
            <person name="Ahmad S."/>
            <person name="Lan S."/>
            <person name="Zhang J.S."/>
            <person name="Tsai W.C."/>
            <person name="Van de Peer Y."/>
            <person name="Liu Z.J."/>
        </authorList>
    </citation>
    <scope>NUCLEOTIDE SEQUENCE</scope>
    <source>
        <strain evidence="3">SCP</strain>
    </source>
</reference>
<keyword evidence="1" id="KW-0677">Repeat</keyword>
<evidence type="ECO:0000256" key="2">
    <source>
        <dbReference type="PROSITE-ProRule" id="PRU00708"/>
    </source>
</evidence>
<protein>
    <recommendedName>
        <fullName evidence="5">Pentatricopeptide repeat-containing protein</fullName>
    </recommendedName>
</protein>
<accession>A0AAV9APT7</accession>
<dbReference type="Gene3D" id="1.25.40.10">
    <property type="entry name" value="Tetratricopeptide repeat domain"/>
    <property type="match status" value="1"/>
</dbReference>
<dbReference type="Pfam" id="PF13041">
    <property type="entry name" value="PPR_2"/>
    <property type="match status" value="2"/>
</dbReference>
<evidence type="ECO:0000313" key="3">
    <source>
        <dbReference type="EMBL" id="KAK1266280.1"/>
    </source>
</evidence>
<dbReference type="AlphaFoldDB" id="A0AAV9APT7"/>
<gene>
    <name evidence="3" type="ORF">QJS04_geneDACA019343</name>
</gene>
<sequence>MNQVLTLMEGQGIKPDVVTFSTIMNAWSSAGFMDKCREIFDDMVGAGIEPDMHAYSILAKGYVRSQQPDKAEALLETMNKSSVPPNIVIFTTIISGWCSATRMDNAMRIYHKMLDSKVSPNVKTFDTLIWGYGEAKQPWKSEEMLQLMEEVGLAPAKSSIQLVADAWRSIGLIKESNRFLSRINDQVVKDDISVERNLGLSFSNVMQAASEQYGSNSVSGGNQMLFREAEFSSVNLWSATRSMFMNRACRFRAKSPIICQKQNLVQLGMYGQIVNSCGVVFLN</sequence>
<evidence type="ECO:0008006" key="5">
    <source>
        <dbReference type="Google" id="ProtNLM"/>
    </source>
</evidence>
<dbReference type="Proteomes" id="UP001179952">
    <property type="component" value="Unassembled WGS sequence"/>
</dbReference>
<dbReference type="InterPro" id="IPR002885">
    <property type="entry name" value="PPR_rpt"/>
</dbReference>
<evidence type="ECO:0000256" key="1">
    <source>
        <dbReference type="ARBA" id="ARBA00022737"/>
    </source>
</evidence>
<feature type="repeat" description="PPR" evidence="2">
    <location>
        <begin position="121"/>
        <end position="155"/>
    </location>
</feature>
<name>A0AAV9APT7_ACOGR</name>
<reference evidence="3" key="2">
    <citation type="submission" date="2023-06" db="EMBL/GenBank/DDBJ databases">
        <authorList>
            <person name="Ma L."/>
            <person name="Liu K.-W."/>
            <person name="Li Z."/>
            <person name="Hsiao Y.-Y."/>
            <person name="Qi Y."/>
            <person name="Fu T."/>
            <person name="Tang G."/>
            <person name="Zhang D."/>
            <person name="Sun W.-H."/>
            <person name="Liu D.-K."/>
            <person name="Li Y."/>
            <person name="Chen G.-Z."/>
            <person name="Liu X.-D."/>
            <person name="Liao X.-Y."/>
            <person name="Jiang Y.-T."/>
            <person name="Yu X."/>
            <person name="Hao Y."/>
            <person name="Huang J."/>
            <person name="Zhao X.-W."/>
            <person name="Ke S."/>
            <person name="Chen Y.-Y."/>
            <person name="Wu W.-L."/>
            <person name="Hsu J.-L."/>
            <person name="Lin Y.-F."/>
            <person name="Huang M.-D."/>
            <person name="Li C.-Y."/>
            <person name="Huang L."/>
            <person name="Wang Z.-W."/>
            <person name="Zhao X."/>
            <person name="Zhong W.-Y."/>
            <person name="Peng D.-H."/>
            <person name="Ahmad S."/>
            <person name="Lan S."/>
            <person name="Zhang J.-S."/>
            <person name="Tsai W.-C."/>
            <person name="Van De Peer Y."/>
            <person name="Liu Z.-J."/>
        </authorList>
    </citation>
    <scope>NUCLEOTIDE SEQUENCE</scope>
    <source>
        <strain evidence="3">SCP</strain>
        <tissue evidence="3">Leaves</tissue>
    </source>
</reference>
<dbReference type="NCBIfam" id="TIGR00756">
    <property type="entry name" value="PPR"/>
    <property type="match status" value="3"/>
</dbReference>
<dbReference type="EMBL" id="JAUJYN010000007">
    <property type="protein sequence ID" value="KAK1266280.1"/>
    <property type="molecule type" value="Genomic_DNA"/>
</dbReference>
<keyword evidence="4" id="KW-1185">Reference proteome</keyword>
<feature type="repeat" description="PPR" evidence="2">
    <location>
        <begin position="16"/>
        <end position="50"/>
    </location>
</feature>